<evidence type="ECO:0000313" key="3">
    <source>
        <dbReference type="Proteomes" id="UP000406256"/>
    </source>
</evidence>
<dbReference type="Proteomes" id="UP000406256">
    <property type="component" value="Unassembled WGS sequence"/>
</dbReference>
<keyword evidence="3" id="KW-1185">Reference proteome</keyword>
<reference evidence="2 3" key="1">
    <citation type="submission" date="2019-08" db="EMBL/GenBank/DDBJ databases">
        <authorList>
            <person name="Peeters C."/>
        </authorList>
    </citation>
    <scope>NUCLEOTIDE SEQUENCE [LARGE SCALE GENOMIC DNA]</scope>
    <source>
        <strain evidence="2 3">LMG 31108</strain>
    </source>
</reference>
<feature type="compositionally biased region" description="Basic and acidic residues" evidence="1">
    <location>
        <begin position="57"/>
        <end position="68"/>
    </location>
</feature>
<proteinExistence type="predicted"/>
<dbReference type="AlphaFoldDB" id="A0A5E4RAT1"/>
<evidence type="ECO:0000313" key="2">
    <source>
        <dbReference type="EMBL" id="VVD59149.1"/>
    </source>
</evidence>
<name>A0A5E4RAT1_9BURK</name>
<feature type="compositionally biased region" description="Basic and acidic residues" evidence="1">
    <location>
        <begin position="189"/>
        <end position="205"/>
    </location>
</feature>
<sequence length="205" mass="22742">MKSTRLTQGQSTGTHLDAGQTHSNTPHQASTSASTTSHPVSPEFEGLKRIAKKVYKEERKFHGTDSKGKASIRSDGFQMSKKDNTNAWATDKRHYLAPQKMTAMLYAKQEDPAIVRTLGAHTNKNRASSFEASTNEPGAYVEWIRTSKDIKAKHVLGSKRSAAGPDAEVFRERMERAGHKIDTATAGRLLRDVQSDSEHDFSDRE</sequence>
<dbReference type="EMBL" id="CABPSB010000001">
    <property type="protein sequence ID" value="VVD59149.1"/>
    <property type="molecule type" value="Genomic_DNA"/>
</dbReference>
<feature type="region of interest" description="Disordered" evidence="1">
    <location>
        <begin position="1"/>
        <end position="45"/>
    </location>
</feature>
<dbReference type="RefSeq" id="WP_150666883.1">
    <property type="nucleotide sequence ID" value="NZ_CABPSB010000001.1"/>
</dbReference>
<protein>
    <submittedName>
        <fullName evidence="2">Uncharacterized protein</fullName>
    </submittedName>
</protein>
<feature type="region of interest" description="Disordered" evidence="1">
    <location>
        <begin position="178"/>
        <end position="205"/>
    </location>
</feature>
<organism evidence="2 3">
    <name type="scientific">Pandoraea anhela</name>
    <dbReference type="NCBI Taxonomy" id="2508295"/>
    <lineage>
        <taxon>Bacteria</taxon>
        <taxon>Pseudomonadati</taxon>
        <taxon>Pseudomonadota</taxon>
        <taxon>Betaproteobacteria</taxon>
        <taxon>Burkholderiales</taxon>
        <taxon>Burkholderiaceae</taxon>
        <taxon>Pandoraea</taxon>
    </lineage>
</organism>
<feature type="region of interest" description="Disordered" evidence="1">
    <location>
        <begin position="57"/>
        <end position="78"/>
    </location>
</feature>
<feature type="compositionally biased region" description="Polar residues" evidence="1">
    <location>
        <begin position="1"/>
        <end position="28"/>
    </location>
</feature>
<accession>A0A5E4RAT1</accession>
<dbReference type="OrthoDB" id="7068859at2"/>
<evidence type="ECO:0000256" key="1">
    <source>
        <dbReference type="SAM" id="MobiDB-lite"/>
    </source>
</evidence>
<gene>
    <name evidence="2" type="ORF">PAN31108_00013</name>
</gene>